<dbReference type="GO" id="GO:0006310">
    <property type="term" value="P:DNA recombination"/>
    <property type="evidence" value="ECO:0007669"/>
    <property type="project" value="UniProtKB-KW"/>
</dbReference>
<dbReference type="GO" id="GO:0006303">
    <property type="term" value="P:double-strand break repair via nonhomologous end joining"/>
    <property type="evidence" value="ECO:0007669"/>
    <property type="project" value="UniProtKB-UniRule"/>
</dbReference>
<keyword evidence="2" id="KW-0233">DNA recombination</keyword>
<dbReference type="RefSeq" id="WP_136775634.1">
    <property type="nucleotide sequence ID" value="NZ_SUPK01000001.1"/>
</dbReference>
<dbReference type="InterPro" id="IPR009187">
    <property type="entry name" value="Prok_Ku"/>
</dbReference>
<feature type="domain" description="Ku" evidence="4">
    <location>
        <begin position="52"/>
        <end position="180"/>
    </location>
</feature>
<dbReference type="PIRSF" id="PIRSF006493">
    <property type="entry name" value="Prok_Ku"/>
    <property type="match status" value="1"/>
</dbReference>
<dbReference type="NCBIfam" id="TIGR02772">
    <property type="entry name" value="Ku_bact"/>
    <property type="match status" value="1"/>
</dbReference>
<dbReference type="Proteomes" id="UP000309673">
    <property type="component" value="Unassembled WGS sequence"/>
</dbReference>
<sequence>MQTIWKGAVSFGLVNVPVKMFTATKENDIPMKMLHKKYNVPIHYSRTCPKCEKEVEWSDIVRGYEYEPGHFVTFTKEELEAVASENTREIQILDFVDLEQIDPIYYQKTYYLAPGDTGTRAYRLLVKALETTNKIGIANVTIRSKSSLAAIRVVEGVLSMVTMFYADEVRPVAQVPNLPEDDDVNDKELEMAQMLIGQLAAKFEPEKYEDDYRARLQEAIDRKIQGKEVKMAPEEKPTNVIDLMEALKASLNQAKSGDGSKDDKPAAKAKGKQQAEEKKPAAKRRKRTGA</sequence>
<dbReference type="GO" id="GO:0003690">
    <property type="term" value="F:double-stranded DNA binding"/>
    <property type="evidence" value="ECO:0007669"/>
    <property type="project" value="UniProtKB-UniRule"/>
</dbReference>
<keyword evidence="2" id="KW-0227">DNA damage</keyword>
<evidence type="ECO:0000256" key="3">
    <source>
        <dbReference type="SAM" id="MobiDB-lite"/>
    </source>
</evidence>
<protein>
    <recommendedName>
        <fullName evidence="2">Non-homologous end joining protein Ku</fullName>
    </recommendedName>
</protein>
<reference evidence="5 6" key="1">
    <citation type="submission" date="2019-04" db="EMBL/GenBank/DDBJ databases">
        <title>Cohnella sp. nov., isolated from soil.</title>
        <authorList>
            <person name="Kim W."/>
        </authorList>
    </citation>
    <scope>NUCLEOTIDE SEQUENCE [LARGE SCALE GENOMIC DNA]</scope>
    <source>
        <strain evidence="5 6">CAU 1483</strain>
    </source>
</reference>
<dbReference type="HAMAP" id="MF_01875">
    <property type="entry name" value="Prokaryotic_Ku"/>
    <property type="match status" value="1"/>
</dbReference>
<proteinExistence type="inferred from homology"/>
<keyword evidence="6" id="KW-1185">Reference proteome</keyword>
<dbReference type="SMART" id="SM00559">
    <property type="entry name" value="Ku78"/>
    <property type="match status" value="1"/>
</dbReference>
<keyword evidence="2" id="KW-0234">DNA repair</keyword>
<dbReference type="Pfam" id="PF02735">
    <property type="entry name" value="Ku"/>
    <property type="match status" value="1"/>
</dbReference>
<dbReference type="PANTHER" id="PTHR41251:SF1">
    <property type="entry name" value="NON-HOMOLOGOUS END JOINING PROTEIN KU"/>
    <property type="match status" value="1"/>
</dbReference>
<dbReference type="AlphaFoldDB" id="A0A4U0FG04"/>
<comment type="caution">
    <text evidence="5">The sequence shown here is derived from an EMBL/GenBank/DDBJ whole genome shotgun (WGS) entry which is preliminary data.</text>
</comment>
<comment type="subunit">
    <text evidence="2">Homodimer. Interacts with LigD.</text>
</comment>
<comment type="function">
    <text evidence="2">With LigD forms a non-homologous end joining (NHEJ) DNA repair enzyme, which repairs dsDNA breaks with reduced fidelity. Binds linear dsDNA with 5'- and 3'- overhangs but not closed circular dsDNA nor ssDNA. Recruits and stimulates the ligase activity of LigD.</text>
</comment>
<dbReference type="OrthoDB" id="9795084at2"/>
<comment type="similarity">
    <text evidence="2">Belongs to the prokaryotic Ku family.</text>
</comment>
<feature type="compositionally biased region" description="Basic residues" evidence="3">
    <location>
        <begin position="281"/>
        <end position="290"/>
    </location>
</feature>
<dbReference type="SUPFAM" id="SSF100939">
    <property type="entry name" value="SPOC domain-like"/>
    <property type="match status" value="1"/>
</dbReference>
<dbReference type="InterPro" id="IPR016194">
    <property type="entry name" value="SPOC-like_C_dom_sf"/>
</dbReference>
<dbReference type="Gene3D" id="2.40.290.10">
    <property type="match status" value="1"/>
</dbReference>
<dbReference type="InterPro" id="IPR006164">
    <property type="entry name" value="DNA_bd_Ku70/Ku80"/>
</dbReference>
<gene>
    <name evidence="2" type="primary">ku</name>
    <name evidence="5" type="ORF">E5161_00450</name>
</gene>
<dbReference type="EMBL" id="SUPK01000001">
    <property type="protein sequence ID" value="TJY43913.1"/>
    <property type="molecule type" value="Genomic_DNA"/>
</dbReference>
<organism evidence="5 6">
    <name type="scientific">Cohnella pontilimi</name>
    <dbReference type="NCBI Taxonomy" id="2564100"/>
    <lineage>
        <taxon>Bacteria</taxon>
        <taxon>Bacillati</taxon>
        <taxon>Bacillota</taxon>
        <taxon>Bacilli</taxon>
        <taxon>Bacillales</taxon>
        <taxon>Paenibacillaceae</taxon>
        <taxon>Cohnella</taxon>
    </lineage>
</organism>
<feature type="region of interest" description="Disordered" evidence="3">
    <location>
        <begin position="251"/>
        <end position="290"/>
    </location>
</feature>
<keyword evidence="1 2" id="KW-0238">DNA-binding</keyword>
<dbReference type="PANTHER" id="PTHR41251">
    <property type="entry name" value="NON-HOMOLOGOUS END JOINING PROTEIN KU"/>
    <property type="match status" value="1"/>
</dbReference>
<evidence type="ECO:0000259" key="4">
    <source>
        <dbReference type="SMART" id="SM00559"/>
    </source>
</evidence>
<name>A0A4U0FG04_9BACL</name>
<evidence type="ECO:0000256" key="2">
    <source>
        <dbReference type="HAMAP-Rule" id="MF_01875"/>
    </source>
</evidence>
<accession>A0A4U0FG04</accession>
<evidence type="ECO:0000313" key="5">
    <source>
        <dbReference type="EMBL" id="TJY43913.1"/>
    </source>
</evidence>
<dbReference type="CDD" id="cd00789">
    <property type="entry name" value="KU_like"/>
    <property type="match status" value="1"/>
</dbReference>
<evidence type="ECO:0000313" key="6">
    <source>
        <dbReference type="Proteomes" id="UP000309673"/>
    </source>
</evidence>
<evidence type="ECO:0000256" key="1">
    <source>
        <dbReference type="ARBA" id="ARBA00023125"/>
    </source>
</evidence>